<accession>A0AAN9LP45</accession>
<dbReference type="EMBL" id="JAYMYQ010000004">
    <property type="protein sequence ID" value="KAK7339539.1"/>
    <property type="molecule type" value="Genomic_DNA"/>
</dbReference>
<organism evidence="2 3">
    <name type="scientific">Canavalia gladiata</name>
    <name type="common">Sword bean</name>
    <name type="synonym">Dolichos gladiatus</name>
    <dbReference type="NCBI Taxonomy" id="3824"/>
    <lineage>
        <taxon>Eukaryota</taxon>
        <taxon>Viridiplantae</taxon>
        <taxon>Streptophyta</taxon>
        <taxon>Embryophyta</taxon>
        <taxon>Tracheophyta</taxon>
        <taxon>Spermatophyta</taxon>
        <taxon>Magnoliopsida</taxon>
        <taxon>eudicotyledons</taxon>
        <taxon>Gunneridae</taxon>
        <taxon>Pentapetalae</taxon>
        <taxon>rosids</taxon>
        <taxon>fabids</taxon>
        <taxon>Fabales</taxon>
        <taxon>Fabaceae</taxon>
        <taxon>Papilionoideae</taxon>
        <taxon>50 kb inversion clade</taxon>
        <taxon>NPAAA clade</taxon>
        <taxon>indigoferoid/millettioid clade</taxon>
        <taxon>Phaseoleae</taxon>
        <taxon>Canavalia</taxon>
    </lineage>
</organism>
<protein>
    <submittedName>
        <fullName evidence="2">Uncharacterized protein</fullName>
    </submittedName>
</protein>
<dbReference type="Proteomes" id="UP001367508">
    <property type="component" value="Unassembled WGS sequence"/>
</dbReference>
<evidence type="ECO:0000256" key="1">
    <source>
        <dbReference type="SAM" id="MobiDB-lite"/>
    </source>
</evidence>
<evidence type="ECO:0000313" key="2">
    <source>
        <dbReference type="EMBL" id="KAK7339539.1"/>
    </source>
</evidence>
<feature type="region of interest" description="Disordered" evidence="1">
    <location>
        <begin position="1"/>
        <end position="35"/>
    </location>
</feature>
<gene>
    <name evidence="2" type="ORF">VNO77_20213</name>
</gene>
<sequence>MMTTTEQATRKAAEKRSLQPSPLFASGKIEDVDSEPKEGIGFTGISCGLHTRFAQVSGSSYTTFESRNSKIRLDYIQFS</sequence>
<comment type="caution">
    <text evidence="2">The sequence shown here is derived from an EMBL/GenBank/DDBJ whole genome shotgun (WGS) entry which is preliminary data.</text>
</comment>
<evidence type="ECO:0000313" key="3">
    <source>
        <dbReference type="Proteomes" id="UP001367508"/>
    </source>
</evidence>
<keyword evidence="3" id="KW-1185">Reference proteome</keyword>
<dbReference type="AlphaFoldDB" id="A0AAN9LP45"/>
<name>A0AAN9LP45_CANGL</name>
<feature type="compositionally biased region" description="Basic and acidic residues" evidence="1">
    <location>
        <begin position="8"/>
        <end position="17"/>
    </location>
</feature>
<reference evidence="2 3" key="1">
    <citation type="submission" date="2024-01" db="EMBL/GenBank/DDBJ databases">
        <title>The genomes of 5 underutilized Papilionoideae crops provide insights into root nodulation and disease resistanc.</title>
        <authorList>
            <person name="Jiang F."/>
        </authorList>
    </citation>
    <scope>NUCLEOTIDE SEQUENCE [LARGE SCALE GENOMIC DNA]</scope>
    <source>
        <strain evidence="2">LVBAO_FW01</strain>
        <tissue evidence="2">Leaves</tissue>
    </source>
</reference>
<proteinExistence type="predicted"/>